<sequence>MTICCNRILKDRASVDLPSNLITLPWFEGIKGSTPYSHIANVRMQQVVEDDMVSARQVDRSLGTKDFNMFVIALVRRVHQMNTCKSLLIVSKDIESEAVAALILNNLRACWFVSLKLLDLERTDSQTCKTLQLLQRICGYFVITDELGMNLEKMSPEMLGTCKRITIPKDDTVILDGAGDKKGIGERCEQFRSLIELSTSNYDKEKLQDLLAKLFGGVAVLKMAEISNDLAAFTQP</sequence>
<evidence type="ECO:0000313" key="3">
    <source>
        <dbReference type="EMBL" id="GJS88163.1"/>
    </source>
</evidence>
<reference evidence="3" key="1">
    <citation type="journal article" date="2022" name="Int. J. Mol. Sci.">
        <title>Draft Genome of Tanacetum Coccineum: Genomic Comparison of Closely Related Tanacetum-Family Plants.</title>
        <authorList>
            <person name="Yamashiro T."/>
            <person name="Shiraishi A."/>
            <person name="Nakayama K."/>
            <person name="Satake H."/>
        </authorList>
    </citation>
    <scope>NUCLEOTIDE SEQUENCE</scope>
</reference>
<name>A0ABQ4ZH41_9ASTR</name>
<keyword evidence="2" id="KW-0143">Chaperone</keyword>
<dbReference type="Gene3D" id="3.50.7.10">
    <property type="entry name" value="GroEL"/>
    <property type="match status" value="1"/>
</dbReference>
<proteinExistence type="inferred from homology"/>
<dbReference type="PANTHER" id="PTHR45633">
    <property type="entry name" value="60 KDA HEAT SHOCK PROTEIN, MITOCHONDRIAL"/>
    <property type="match status" value="1"/>
</dbReference>
<protein>
    <submittedName>
        <fullName evidence="3">Heat shock protein 60</fullName>
    </submittedName>
</protein>
<dbReference type="InterPro" id="IPR027409">
    <property type="entry name" value="GroEL-like_apical_dom_sf"/>
</dbReference>
<comment type="similarity">
    <text evidence="1">Belongs to the chaperonin (HSP60) family.</text>
</comment>
<accession>A0ABQ4ZH41</accession>
<dbReference type="InterPro" id="IPR001844">
    <property type="entry name" value="Cpn60/GroEL"/>
</dbReference>
<organism evidence="3 4">
    <name type="scientific">Tanacetum coccineum</name>
    <dbReference type="NCBI Taxonomy" id="301880"/>
    <lineage>
        <taxon>Eukaryota</taxon>
        <taxon>Viridiplantae</taxon>
        <taxon>Streptophyta</taxon>
        <taxon>Embryophyta</taxon>
        <taxon>Tracheophyta</taxon>
        <taxon>Spermatophyta</taxon>
        <taxon>Magnoliopsida</taxon>
        <taxon>eudicotyledons</taxon>
        <taxon>Gunneridae</taxon>
        <taxon>Pentapetalae</taxon>
        <taxon>asterids</taxon>
        <taxon>campanulids</taxon>
        <taxon>Asterales</taxon>
        <taxon>Asteraceae</taxon>
        <taxon>Asteroideae</taxon>
        <taxon>Anthemideae</taxon>
        <taxon>Anthemidinae</taxon>
        <taxon>Tanacetum</taxon>
    </lineage>
</organism>
<gene>
    <name evidence="3" type="ORF">Tco_0770799</name>
</gene>
<evidence type="ECO:0000313" key="4">
    <source>
        <dbReference type="Proteomes" id="UP001151760"/>
    </source>
</evidence>
<evidence type="ECO:0000256" key="2">
    <source>
        <dbReference type="ARBA" id="ARBA00023186"/>
    </source>
</evidence>
<dbReference type="Proteomes" id="UP001151760">
    <property type="component" value="Unassembled WGS sequence"/>
</dbReference>
<dbReference type="SUPFAM" id="SSF52029">
    <property type="entry name" value="GroEL apical domain-like"/>
    <property type="match status" value="1"/>
</dbReference>
<reference evidence="3" key="2">
    <citation type="submission" date="2022-01" db="EMBL/GenBank/DDBJ databases">
        <authorList>
            <person name="Yamashiro T."/>
            <person name="Shiraishi A."/>
            <person name="Satake H."/>
            <person name="Nakayama K."/>
        </authorList>
    </citation>
    <scope>NUCLEOTIDE SEQUENCE</scope>
</reference>
<evidence type="ECO:0000256" key="1">
    <source>
        <dbReference type="ARBA" id="ARBA00006607"/>
    </source>
</evidence>
<comment type="caution">
    <text evidence="3">The sequence shown here is derived from an EMBL/GenBank/DDBJ whole genome shotgun (WGS) entry which is preliminary data.</text>
</comment>
<keyword evidence="3" id="KW-0346">Stress response</keyword>
<keyword evidence="4" id="KW-1185">Reference proteome</keyword>
<dbReference type="EMBL" id="BQNB010011253">
    <property type="protein sequence ID" value="GJS88163.1"/>
    <property type="molecule type" value="Genomic_DNA"/>
</dbReference>